<comment type="caution">
    <text evidence="1">The sequence shown here is derived from an EMBL/GenBank/DDBJ whole genome shotgun (WGS) entry which is preliminary data.</text>
</comment>
<name>A0ABW1SPJ5_9LACO</name>
<proteinExistence type="predicted"/>
<evidence type="ECO:0000313" key="2">
    <source>
        <dbReference type="Proteomes" id="UP001596254"/>
    </source>
</evidence>
<reference evidence="2" key="1">
    <citation type="journal article" date="2019" name="Int. J. Syst. Evol. Microbiol.">
        <title>The Global Catalogue of Microorganisms (GCM) 10K type strain sequencing project: providing services to taxonomists for standard genome sequencing and annotation.</title>
        <authorList>
            <consortium name="The Broad Institute Genomics Platform"/>
            <consortium name="The Broad Institute Genome Sequencing Center for Infectious Disease"/>
            <person name="Wu L."/>
            <person name="Ma J."/>
        </authorList>
    </citation>
    <scope>NUCLEOTIDE SEQUENCE [LARGE SCALE GENOMIC DNA]</scope>
    <source>
        <strain evidence="2">CCM 8905</strain>
    </source>
</reference>
<dbReference type="EMBL" id="JBHSSK010000001">
    <property type="protein sequence ID" value="MFC6205988.1"/>
    <property type="molecule type" value="Genomic_DNA"/>
</dbReference>
<evidence type="ECO:0008006" key="3">
    <source>
        <dbReference type="Google" id="ProtNLM"/>
    </source>
</evidence>
<accession>A0ABW1SPJ5</accession>
<protein>
    <recommendedName>
        <fullName evidence="3">DNA-binding protein</fullName>
    </recommendedName>
</protein>
<dbReference type="Proteomes" id="UP001596254">
    <property type="component" value="Unassembled WGS sequence"/>
</dbReference>
<organism evidence="1 2">
    <name type="scientific">Levilactobacillus tongjiangensis</name>
    <dbReference type="NCBI Taxonomy" id="2486023"/>
    <lineage>
        <taxon>Bacteria</taxon>
        <taxon>Bacillati</taxon>
        <taxon>Bacillota</taxon>
        <taxon>Bacilli</taxon>
        <taxon>Lactobacillales</taxon>
        <taxon>Lactobacillaceae</taxon>
        <taxon>Levilactobacillus</taxon>
    </lineage>
</organism>
<gene>
    <name evidence="1" type="ORF">ACFP1G_00490</name>
</gene>
<evidence type="ECO:0000313" key="1">
    <source>
        <dbReference type="EMBL" id="MFC6205988.1"/>
    </source>
</evidence>
<sequence length="116" mass="12766">MAKKNERAARHAIIVDMNDFLMDYAASKLGPKKDLAQQVSAAAKTDLTGLDDLFKDNGVGRRTKYVDLAAGFLRDEADADGEDTEHDFTAASEALAKEALAYLDSHAKDFDRWEEA</sequence>
<keyword evidence="2" id="KW-1185">Reference proteome</keyword>
<dbReference type="RefSeq" id="WP_125692704.1">
    <property type="nucleotide sequence ID" value="NZ_JBHSSK010000001.1"/>
</dbReference>